<feature type="compositionally biased region" description="Polar residues" evidence="1">
    <location>
        <begin position="25"/>
        <end position="34"/>
    </location>
</feature>
<feature type="non-terminal residue" evidence="2">
    <location>
        <position position="1"/>
    </location>
</feature>
<gene>
    <name evidence="2" type="ORF">AVDCRST_MAG18-3120</name>
</gene>
<reference evidence="2" key="1">
    <citation type="submission" date="2020-02" db="EMBL/GenBank/DDBJ databases">
        <authorList>
            <person name="Meier V. D."/>
        </authorList>
    </citation>
    <scope>NUCLEOTIDE SEQUENCE</scope>
    <source>
        <strain evidence="2">AVDCRST_MAG18</strain>
    </source>
</reference>
<dbReference type="AlphaFoldDB" id="A0A6J4VNR0"/>
<organism evidence="2">
    <name type="scientific">uncultured Thermomicrobiales bacterium</name>
    <dbReference type="NCBI Taxonomy" id="1645740"/>
    <lineage>
        <taxon>Bacteria</taxon>
        <taxon>Pseudomonadati</taxon>
        <taxon>Thermomicrobiota</taxon>
        <taxon>Thermomicrobia</taxon>
        <taxon>Thermomicrobiales</taxon>
        <taxon>environmental samples</taxon>
    </lineage>
</organism>
<proteinExistence type="predicted"/>
<sequence length="96" mass="10864">WLWTSATRGAVKRERQSPRPFHQGRVTSSAISSIDSPAWARSRRCSVAISSRPIVGCACLITRSSQHMTIVVCWASRLRPRRSSMKRGAIVRWERA</sequence>
<evidence type="ECO:0000313" key="2">
    <source>
        <dbReference type="EMBL" id="CAA9580923.1"/>
    </source>
</evidence>
<feature type="region of interest" description="Disordered" evidence="1">
    <location>
        <begin position="1"/>
        <end position="34"/>
    </location>
</feature>
<name>A0A6J4VNR0_9BACT</name>
<protein>
    <submittedName>
        <fullName evidence="2">Uncharacterized protein</fullName>
    </submittedName>
</protein>
<evidence type="ECO:0000256" key="1">
    <source>
        <dbReference type="SAM" id="MobiDB-lite"/>
    </source>
</evidence>
<accession>A0A6J4VNR0</accession>
<dbReference type="EMBL" id="CADCWN010000236">
    <property type="protein sequence ID" value="CAA9580923.1"/>
    <property type="molecule type" value="Genomic_DNA"/>
</dbReference>
<feature type="non-terminal residue" evidence="2">
    <location>
        <position position="96"/>
    </location>
</feature>